<evidence type="ECO:0000313" key="3">
    <source>
        <dbReference type="EMBL" id="RDY67611.1"/>
    </source>
</evidence>
<reference evidence="3 6" key="2">
    <citation type="submission" date="2018-08" db="EMBL/GenBank/DDBJ databases">
        <title>Genome sequence of strict halophilic Halobacillus trueperi SS1 isolated from Lunsu, a salty water body of North West Himalayas.</title>
        <authorList>
            <person name="Gupta S."/>
            <person name="Sharma P."/>
            <person name="Dev K."/>
            <person name="Baumler D."/>
            <person name="Sourirajan A."/>
        </authorList>
    </citation>
    <scope>NUCLEOTIDE SEQUENCE [LARGE SCALE GENOMIC DNA]</scope>
    <source>
        <strain evidence="3 6">SS1</strain>
    </source>
</reference>
<comment type="caution">
    <text evidence="4">The sequence shown here is derived from an EMBL/GenBank/DDBJ whole genome shotgun (WGS) entry which is preliminary data.</text>
</comment>
<dbReference type="PANTHER" id="PTHR46797:SF1">
    <property type="entry name" value="METHYLPHOSPHONATE SYNTHASE"/>
    <property type="match status" value="1"/>
</dbReference>
<dbReference type="PANTHER" id="PTHR46797">
    <property type="entry name" value="HTH-TYPE TRANSCRIPTIONAL REGULATOR"/>
    <property type="match status" value="1"/>
</dbReference>
<dbReference type="SUPFAM" id="SSF47413">
    <property type="entry name" value="lambda repressor-like DNA-binding domains"/>
    <property type="match status" value="1"/>
</dbReference>
<evidence type="ECO:0000259" key="2">
    <source>
        <dbReference type="PROSITE" id="PS50943"/>
    </source>
</evidence>
<dbReference type="PROSITE" id="PS50943">
    <property type="entry name" value="HTH_CROC1"/>
    <property type="match status" value="1"/>
</dbReference>
<sequence length="76" mass="9108">MRMWLKEIRLQKDLTQQQTAIKSNISRSYYTHIESGVKNPTVETAKDIAFALEFKWTNFFENQCSLKEQKTYKEML</sequence>
<feature type="domain" description="HTH cro/C1-type" evidence="2">
    <location>
        <begin position="5"/>
        <end position="59"/>
    </location>
</feature>
<evidence type="ECO:0000256" key="1">
    <source>
        <dbReference type="ARBA" id="ARBA00023125"/>
    </source>
</evidence>
<evidence type="ECO:0000313" key="4">
    <source>
        <dbReference type="EMBL" id="REJ07937.1"/>
    </source>
</evidence>
<dbReference type="InterPro" id="IPR010982">
    <property type="entry name" value="Lambda_DNA-bd_dom_sf"/>
</dbReference>
<dbReference type="GO" id="GO:0003700">
    <property type="term" value="F:DNA-binding transcription factor activity"/>
    <property type="evidence" value="ECO:0007669"/>
    <property type="project" value="TreeGrafter"/>
</dbReference>
<evidence type="ECO:0000313" key="6">
    <source>
        <dbReference type="Proteomes" id="UP000257032"/>
    </source>
</evidence>
<dbReference type="Gene3D" id="1.10.260.40">
    <property type="entry name" value="lambda repressor-like DNA-binding domains"/>
    <property type="match status" value="1"/>
</dbReference>
<dbReference type="InterPro" id="IPR001387">
    <property type="entry name" value="Cro/C1-type_HTH"/>
</dbReference>
<dbReference type="Proteomes" id="UP000257032">
    <property type="component" value="Unassembled WGS sequence"/>
</dbReference>
<dbReference type="SMART" id="SM00530">
    <property type="entry name" value="HTH_XRE"/>
    <property type="match status" value="1"/>
</dbReference>
<dbReference type="Proteomes" id="UP000256305">
    <property type="component" value="Unassembled WGS sequence"/>
</dbReference>
<evidence type="ECO:0000313" key="5">
    <source>
        <dbReference type="Proteomes" id="UP000256305"/>
    </source>
</evidence>
<protein>
    <submittedName>
        <fullName evidence="4">XRE family transcriptional regulator</fullName>
    </submittedName>
</protein>
<dbReference type="GO" id="GO:0005829">
    <property type="term" value="C:cytosol"/>
    <property type="evidence" value="ECO:0007669"/>
    <property type="project" value="TreeGrafter"/>
</dbReference>
<dbReference type="AlphaFoldDB" id="A0A3E0J563"/>
<dbReference type="RefSeq" id="WP_035546713.1">
    <property type="nucleotide sequence ID" value="NZ_QTLC01000073.1"/>
</dbReference>
<reference evidence="4 5" key="1">
    <citation type="submission" date="2018-08" db="EMBL/GenBank/DDBJ databases">
        <title>Genome sequence of Halobacillus trueperi KCTC 3686.</title>
        <authorList>
            <person name="Cho K.H."/>
            <person name="Kwak M.-J."/>
            <person name="Kim B.-Y."/>
            <person name="Chun J."/>
        </authorList>
    </citation>
    <scope>NUCLEOTIDE SEQUENCE [LARGE SCALE GENOMIC DNA]</scope>
    <source>
        <strain evidence="4 5">KCTC 3686</strain>
    </source>
</reference>
<accession>A0A3E0J563</accession>
<organism evidence="4 5">
    <name type="scientific">Halobacillus trueperi</name>
    <dbReference type="NCBI Taxonomy" id="156205"/>
    <lineage>
        <taxon>Bacteria</taxon>
        <taxon>Bacillati</taxon>
        <taxon>Bacillota</taxon>
        <taxon>Bacilli</taxon>
        <taxon>Bacillales</taxon>
        <taxon>Bacillaceae</taxon>
        <taxon>Halobacillus</taxon>
    </lineage>
</organism>
<dbReference type="EMBL" id="QTLC01000073">
    <property type="protein sequence ID" value="RDY67611.1"/>
    <property type="molecule type" value="Genomic_DNA"/>
</dbReference>
<name>A0A3E0J563_9BACI</name>
<dbReference type="EMBL" id="QUAE01000014">
    <property type="protein sequence ID" value="REJ07937.1"/>
    <property type="molecule type" value="Genomic_DNA"/>
</dbReference>
<keyword evidence="5" id="KW-1185">Reference proteome</keyword>
<dbReference type="CDD" id="cd00093">
    <property type="entry name" value="HTH_XRE"/>
    <property type="match status" value="1"/>
</dbReference>
<dbReference type="Pfam" id="PF01381">
    <property type="entry name" value="HTH_3"/>
    <property type="match status" value="1"/>
</dbReference>
<dbReference type="InterPro" id="IPR050807">
    <property type="entry name" value="TransReg_Diox_bact_type"/>
</dbReference>
<gene>
    <name evidence="3" type="ORF">DXT76_18930</name>
    <name evidence="4" type="ORF">DYE48_14950</name>
</gene>
<keyword evidence="1" id="KW-0238">DNA-binding</keyword>
<proteinExistence type="predicted"/>
<dbReference type="GO" id="GO:0003677">
    <property type="term" value="F:DNA binding"/>
    <property type="evidence" value="ECO:0007669"/>
    <property type="project" value="UniProtKB-KW"/>
</dbReference>